<evidence type="ECO:0000259" key="3">
    <source>
        <dbReference type="SMART" id="SM00703"/>
    </source>
</evidence>
<protein>
    <submittedName>
        <fullName evidence="4">NRF6-like protein</fullName>
    </submittedName>
</protein>
<sequence length="759" mass="85392">MVRQNFLWILILSFAKLIHCQNNIVFGNFMKEINQDHNNRQSVERYSKELNSIRNAVKRTTDTHEAAGYSTTTDDTIKQAAFLLGESLAAPEYNVSEECTNSTNIFLQELTAGQTWAVRMIDAAGKPPSGLFDLHTTWLGDWEECLAIEPLVNDTRNIITYKPFDTQYCTAVFPIGTKGSAASVLTGGNVINLRVGVCVPLTCSNWSTAILIHNDIAGPYVTCQQNSLPWSSNAIVVLVICGLFALVMLAATAFDVMIQQVLNEPPKGYSTVASSNHENYNNHNLRMDGNTGNGYGSNGNVRNGHVVDEAMAILEGSAGIVSHSGRDMDKVEHGEQRMRKYQPGKGGRLLLSFSVYTNAQKILSTSQPAKTLTSINGIRFITMLWVVLGHTYGVGTGIIDNAATFLPVVFKRFTYQVIVNATFAVDTFFVLSGLLVAYLTLREMKKRGGAKKFNWGMFYFHRFWRLTPPYMLFLMFYIPLIKHWGNGPLWPQQGVEINDCKDTWWTNLLYINNLVRTDEMCMGWSWYLSNDMQFYIISPIMLILLYTSRKWGTICCGTFVLLNFIIVCVLSIIHHLPANIALGDAEGDYFDLLYIKPWCRVGPYAVGIFTGYVLYRTDCKVKIPKVWNLFGWAIATAVALAILYGLWTTETKPKLGEDMSALYNATSRTAWGPVNALLSWKAIIPLSRLTYCCYLVHPVVMYTYYYSRRTLMHWYDLDLSYLFLGNLCFSYAVAFVVSLAFESPMMGLEKVVLGRGKNS</sequence>
<keyword evidence="5" id="KW-1185">Reference proteome</keyword>
<feature type="transmembrane region" description="Helical" evidence="1">
    <location>
        <begin position="627"/>
        <end position="647"/>
    </location>
</feature>
<evidence type="ECO:0000256" key="1">
    <source>
        <dbReference type="SAM" id="Phobius"/>
    </source>
</evidence>
<dbReference type="Pfam" id="PF01757">
    <property type="entry name" value="Acyl_transf_3"/>
    <property type="match status" value="1"/>
</dbReference>
<accession>A0ABY7GD22</accession>
<feature type="transmembrane region" description="Helical" evidence="1">
    <location>
        <begin position="554"/>
        <end position="573"/>
    </location>
</feature>
<feature type="transmembrane region" description="Helical" evidence="1">
    <location>
        <begin position="462"/>
        <end position="481"/>
    </location>
</feature>
<feature type="chain" id="PRO_5047155336" evidence="2">
    <location>
        <begin position="21"/>
        <end position="759"/>
    </location>
</feature>
<feature type="signal peptide" evidence="2">
    <location>
        <begin position="1"/>
        <end position="20"/>
    </location>
</feature>
<name>A0ABY7GD22_MYAAR</name>
<dbReference type="Pfam" id="PF20146">
    <property type="entry name" value="NRF"/>
    <property type="match status" value="1"/>
</dbReference>
<keyword evidence="2" id="KW-0732">Signal</keyword>
<gene>
    <name evidence="4" type="ORF">MAR_034537</name>
</gene>
<proteinExistence type="predicted"/>
<feature type="transmembrane region" description="Helical" evidence="1">
    <location>
        <begin position="419"/>
        <end position="441"/>
    </location>
</feature>
<dbReference type="SMART" id="SM00703">
    <property type="entry name" value="NRF"/>
    <property type="match status" value="1"/>
</dbReference>
<feature type="transmembrane region" description="Helical" evidence="1">
    <location>
        <begin position="234"/>
        <end position="258"/>
    </location>
</feature>
<organism evidence="4 5">
    <name type="scientific">Mya arenaria</name>
    <name type="common">Soft-shell clam</name>
    <dbReference type="NCBI Taxonomy" id="6604"/>
    <lineage>
        <taxon>Eukaryota</taxon>
        <taxon>Metazoa</taxon>
        <taxon>Spiralia</taxon>
        <taxon>Lophotrochozoa</taxon>
        <taxon>Mollusca</taxon>
        <taxon>Bivalvia</taxon>
        <taxon>Autobranchia</taxon>
        <taxon>Heteroconchia</taxon>
        <taxon>Euheterodonta</taxon>
        <taxon>Imparidentia</taxon>
        <taxon>Neoheterodontei</taxon>
        <taxon>Myida</taxon>
        <taxon>Myoidea</taxon>
        <taxon>Myidae</taxon>
        <taxon>Mya</taxon>
    </lineage>
</organism>
<keyword evidence="1" id="KW-0472">Membrane</keyword>
<dbReference type="InterPro" id="IPR002656">
    <property type="entry name" value="Acyl_transf_3_dom"/>
</dbReference>
<dbReference type="InterPro" id="IPR052728">
    <property type="entry name" value="O2_lipid_transport_reg"/>
</dbReference>
<feature type="transmembrane region" description="Helical" evidence="1">
    <location>
        <begin position="593"/>
        <end position="615"/>
    </location>
</feature>
<feature type="transmembrane region" description="Helical" evidence="1">
    <location>
        <begin position="380"/>
        <end position="399"/>
    </location>
</feature>
<feature type="transmembrane region" description="Helical" evidence="1">
    <location>
        <begin position="532"/>
        <end position="547"/>
    </location>
</feature>
<keyword evidence="1" id="KW-1133">Transmembrane helix</keyword>
<feature type="transmembrane region" description="Helical" evidence="1">
    <location>
        <begin position="719"/>
        <end position="741"/>
    </location>
</feature>
<keyword evidence="1" id="KW-0812">Transmembrane</keyword>
<evidence type="ECO:0000313" key="5">
    <source>
        <dbReference type="Proteomes" id="UP001164746"/>
    </source>
</evidence>
<evidence type="ECO:0000313" key="4">
    <source>
        <dbReference type="EMBL" id="WAR31995.1"/>
    </source>
</evidence>
<evidence type="ECO:0000256" key="2">
    <source>
        <dbReference type="SAM" id="SignalP"/>
    </source>
</evidence>
<reference evidence="4" key="1">
    <citation type="submission" date="2022-11" db="EMBL/GenBank/DDBJ databases">
        <title>Centuries of genome instability and evolution in soft-shell clam transmissible cancer (bioRxiv).</title>
        <authorList>
            <person name="Hart S.F.M."/>
            <person name="Yonemitsu M.A."/>
            <person name="Giersch R.M."/>
            <person name="Beal B.F."/>
            <person name="Arriagada G."/>
            <person name="Davis B.W."/>
            <person name="Ostrander E.A."/>
            <person name="Goff S.P."/>
            <person name="Metzger M.J."/>
        </authorList>
    </citation>
    <scope>NUCLEOTIDE SEQUENCE</scope>
    <source>
        <strain evidence="4">MELC-2E11</strain>
        <tissue evidence="4">Siphon/mantle</tissue>
    </source>
</reference>
<dbReference type="PANTHER" id="PTHR11161">
    <property type="entry name" value="O-ACYLTRANSFERASE"/>
    <property type="match status" value="1"/>
</dbReference>
<dbReference type="PANTHER" id="PTHR11161:SF0">
    <property type="entry name" value="O-ACYLTRANSFERASE LIKE PROTEIN"/>
    <property type="match status" value="1"/>
</dbReference>
<dbReference type="EMBL" id="CP111028">
    <property type="protein sequence ID" value="WAR31995.1"/>
    <property type="molecule type" value="Genomic_DNA"/>
</dbReference>
<feature type="domain" description="Nose resistant-to-fluoxetine protein N-terminal" evidence="3">
    <location>
        <begin position="96"/>
        <end position="228"/>
    </location>
</feature>
<feature type="transmembrane region" description="Helical" evidence="1">
    <location>
        <begin position="688"/>
        <end position="707"/>
    </location>
</feature>
<dbReference type="Proteomes" id="UP001164746">
    <property type="component" value="Chromosome 17"/>
</dbReference>
<dbReference type="InterPro" id="IPR006621">
    <property type="entry name" value="Nose-resist-to-fluoxetine_N"/>
</dbReference>